<feature type="region of interest" description="Disordered" evidence="41">
    <location>
        <begin position="730"/>
        <end position="756"/>
    </location>
</feature>
<keyword evidence="32 42" id="KW-0472">Membrane</keyword>
<feature type="compositionally biased region" description="Low complexity" evidence="41">
    <location>
        <begin position="216"/>
        <end position="227"/>
    </location>
</feature>
<evidence type="ECO:0000256" key="38">
    <source>
        <dbReference type="ARBA" id="ARBA00023303"/>
    </source>
</evidence>
<proteinExistence type="predicted"/>
<evidence type="ECO:0000256" key="42">
    <source>
        <dbReference type="SAM" id="Phobius"/>
    </source>
</evidence>
<keyword evidence="12" id="KW-1090">Inhibition of host innate immune response by virus</keyword>
<feature type="region of interest" description="Disordered" evidence="41">
    <location>
        <begin position="201"/>
        <end position="237"/>
    </location>
</feature>
<keyword evidence="14" id="KW-0808">Transferase</keyword>
<accession>A0AAT9JFW1</accession>
<feature type="transmembrane region" description="Helical" evidence="42">
    <location>
        <begin position="2420"/>
        <end position="2442"/>
    </location>
</feature>
<evidence type="ECO:0000256" key="1">
    <source>
        <dbReference type="ARBA" id="ARBA00004182"/>
    </source>
</evidence>
<feature type="transmembrane region" description="Helical" evidence="42">
    <location>
        <begin position="2523"/>
        <end position="2543"/>
    </location>
</feature>
<evidence type="ECO:0000256" key="25">
    <source>
        <dbReference type="ARBA" id="ARBA00022844"/>
    </source>
</evidence>
<keyword evidence="16" id="KW-0548">Nucleotidyltransferase</keyword>
<dbReference type="InterPro" id="IPR001650">
    <property type="entry name" value="Helicase_C-like"/>
</dbReference>
<organism evidence="47">
    <name type="scientific">Gecarcinus lateralis associated flavi-like virus</name>
    <dbReference type="NCBI Taxonomy" id="3142494"/>
    <lineage>
        <taxon>Viruses</taxon>
        <taxon>Riboviria</taxon>
        <taxon>Orthornavirae</taxon>
        <taxon>Kitrinoviricota</taxon>
        <taxon>Flasuviricetes</taxon>
        <taxon>Amarillovirales</taxon>
        <taxon>Flaviviridae</taxon>
    </lineage>
</organism>
<evidence type="ECO:0000256" key="24">
    <source>
        <dbReference type="ARBA" id="ARBA00022840"/>
    </source>
</evidence>
<dbReference type="InterPro" id="IPR038765">
    <property type="entry name" value="Papain-like_cys_pep_sf"/>
</dbReference>
<dbReference type="InterPro" id="IPR014001">
    <property type="entry name" value="Helicase_ATP-bd"/>
</dbReference>
<dbReference type="GO" id="GO:0015267">
    <property type="term" value="F:channel activity"/>
    <property type="evidence" value="ECO:0007669"/>
    <property type="project" value="UniProtKB-KW"/>
</dbReference>
<dbReference type="GO" id="GO:0034220">
    <property type="term" value="P:monoatomic ion transmembrane transport"/>
    <property type="evidence" value="ECO:0007669"/>
    <property type="project" value="UniProtKB-KW"/>
</dbReference>
<evidence type="ECO:0000256" key="27">
    <source>
        <dbReference type="ARBA" id="ARBA00022953"/>
    </source>
</evidence>
<dbReference type="GO" id="GO:0046718">
    <property type="term" value="P:symbiont entry into host cell"/>
    <property type="evidence" value="ECO:0007669"/>
    <property type="project" value="UniProtKB-KW"/>
</dbReference>
<evidence type="ECO:0000256" key="29">
    <source>
        <dbReference type="ARBA" id="ARBA00023039"/>
    </source>
</evidence>
<protein>
    <recommendedName>
        <fullName evidence="4">Genome polyprotein</fullName>
    </recommendedName>
</protein>
<evidence type="ECO:0000256" key="9">
    <source>
        <dbReference type="ARBA" id="ARBA00022510"/>
    </source>
</evidence>
<feature type="transmembrane region" description="Helical" evidence="42">
    <location>
        <begin position="2448"/>
        <end position="2480"/>
    </location>
</feature>
<feature type="transmembrane region" description="Helical" evidence="42">
    <location>
        <begin position="1983"/>
        <end position="2006"/>
    </location>
</feature>
<dbReference type="GO" id="GO:0046872">
    <property type="term" value="F:metal ion binding"/>
    <property type="evidence" value="ECO:0007669"/>
    <property type="project" value="UniProtKB-KW"/>
</dbReference>
<evidence type="ECO:0000256" key="37">
    <source>
        <dbReference type="ARBA" id="ARBA00023296"/>
    </source>
</evidence>
<evidence type="ECO:0000256" key="21">
    <source>
        <dbReference type="ARBA" id="ARBA00022806"/>
    </source>
</evidence>
<keyword evidence="11" id="KW-1162">Viral penetration into host cytoplasm</keyword>
<dbReference type="EMBL" id="BK067809">
    <property type="protein sequence ID" value="DBA56809.1"/>
    <property type="molecule type" value="Genomic_RNA"/>
</dbReference>
<evidence type="ECO:0000256" key="20">
    <source>
        <dbReference type="ARBA" id="ARBA00022804"/>
    </source>
</evidence>
<sequence>MIIADCSPPLASVLANVLPPSHQKSLATKSFILATKMSAVAVATPNTRAAKPTHYPYGEPKGFSRLAVASDGNCQFGAVCAALWGRTPTTRETDKMRSRVVASMRRHALVYRAWEPNFPAYLTQMAKVGEWGDELTLKAMADLLHVNIHVHSGVARNWVVQAADWFGETIHVVYNNKHYDALLHKTAAPEVVEDTTPAEEKVLKPNPTPVAEEAPAVVESTTSSAEEASPKNNGAPVVAEVATPRKRKMRTHPRFVETDKRQLRNAANGECNYTAIYHHRVQGGRKVAIPYHRVTAAQRPADLPPTPRGYILVNGRHEPHPFLDRGSARHRVGNKNTHLAIIRPHPDIKIAQGKKACRALPEVGTQVWASSGKELYHGQVRLVDGVKKIHFEGSCSAIQKPWLDQRQNAATIREQRAIRNMARNAKISRLLAEAAQNCKAELRTPVVNEVQRGKLLLKLRNFQERQSFAQKTERYEAAMLQHLKNGGPKPTKPICNEEGIEVSDENTLLEKALGEKKRAPKTGAGIQKFIKQAGIPIMASVMRTWNRGVASEKGTLLDERQLNHLLLTHMTAFQALEKNMTVKRSGRIIFKKRSVAAFRANIGFNEDLMKLFRKRVDRYNRLKVKAYQKDRLVDYYLVGMQKQEARAQYEKKLALKKERDEAYLKRQEKTKQYKAALNLAVHEKQLARMERYCNYLERKKKASEKADRAASAPIHSHYVASIIEKTVGIKLNTAKDPPPRKRQRPKVHRQLSKDLDRTSNIEASVRRIFADVKPITARHLSQDCTPGKHDLLGLRQGVSISPSDTVIVNGRAHVVQEAVTWPQYKRGGGVKSHYFHAIEKYECGTQICRLLPGDETKRRSKFPPYEVISAISQCIALGTAGYFYQIGLETDAEQQVDDTYDVEGQCMTWYIPSTTQGDMKTGDGESITTRRPVEDQSLELINQRRAAYDFPEIKPIRQYHSFKFLDECMRHDSYVDPFQDQLGTEVAKPAWEYNSIRYLKEEQYWQEYQKQDLLGQTIGTHPVLGLKPVLDLIRKSSPDIEWRIKPRALHNKDKWKEKLNSEFEPIWIHDVHDNHLELWHSVTEESTAKEDDAIFNDTVDHCLYYYIARTVTENDEKLREYLGDGHGDIGNMKFDVVVINSDDPTSFFIKSITPTKDEVLNYSLFNSVIKLAHFRQKIGNLIPRTDADIDFVIHPVAFVCSIYLQLLTQTTEIKRLHVYLHENNSITRLNLKNIGVRKWRSWYNLNRVQSFTVESDRKLPCETVFYNDSIQPVSIVSQRSGKHYQVALFYDNISHEDADYPRMTMVYNAGRGRGRGQGRGRGRGARTQPPPPAPPDRTNARGRGSNLRARGAPRGRGAVSRPPPPPSVNPGKGTEPAKYTETVTKNWETDAGNVNAETTRTVTVTPRAKGSPLTLWGRLRMLSLTIVVLLHMLNLGASVEPIVSVNGLNFWLHQTNYSNILSCSVGGVNKTVEPWQFAGRKKLNSSLLKVKDGSPYNQGLGSKSAQQDQCIDQMGEIQNLSLPISKILRAIMNKVNYGPLSCYKEMCWVNDKSITQRACIISSSSATSREKWSYCPENHPCKVTNQTRGHLIDKKLGGPHWCINCMPQTLKQQEIQDQFVLNCPTYCVNVRPSSQETSGYSYIYECLKSIDDFVTKILGIFPGASALQCSDLISEDTITCFDPIVGEEVSTNYSFPHLNQRTTGMCEMKLEGLVQFSPYESKELLGVCNGSIAYYDQGKYYSGFTTEITENDYLNCWYCNAVPNPTSYIYQIHNFDVILNLFYDDVNNCHANEGLLNLCVAPGSTFPSFKLSGILTRQKIEVLDKKFSVDDCSDSCCCEGMLGNKFDMGKVYIFYKDAVYSCLEVSCSKLEQEHVMNYQPQLSTACTLGYFPNETALKMLTPRYDNFYYACLLNTHDLEFYQDQHEYGFMLIFIVAVLCIVFTAINSNMMDGVVLASCLLFMLIICADFIIESELTGIALTSAIILLSTYTLRINILLPILTVVLFSYSANAECGIEGYTHIIKGVQEDLSVLYQTDANVQSGSCFKYGNATLEVTKITQIIDYHFLYSTPLTIHFQESCHQYSCPGATAPTCNATCSGKKKTELQEMDMYHSCVFWGAECAACTGVGQYFVAGCLVPGESVVRAYGDPSPGEPVEIQFCWHEFGSTRNYTVKHGEDLFLEHGKLQILNFNSVSQIYPLTIYKHGLNFYCSANEADTHICYSKDLENSMIWDDECLNWKAERAYADYNSVSMEYHFDVDHGKKVIENSYKCNISGLNNMTKFDTALIPIRSGSISIRVEKPAKAVALDLCYIKTLSAKVAETGIQNNAKASTIQLRGRVATSCVITLSSPNCHLLSKNNYRVSPVVNVNLLMLCSWTSTAKLTVCGSNCKQLSITGVATNWSYVASESWNGISNATQGKIYIGSMFSTIGSFFSSLNFLAIFNHIASIGLVALSVFLIFNGMLTLGAVSAACAGFTFFFVEASALKATTVSCGVVSTYFVEAWLAALIWILVAFSLLDIPVNQVLKVVLNFILVACQTCYASVTRAVYQCATELKVSTYTDKISLSLLIIDLTIVGNCHLYVRFIWLAVTALTYHQYGKIVPAISCWFFYFWPKVTMSERKQLSQWHKYRGKSSNCKSNFFIFSVPYTLSHNGTNWEYTIGDTKIGSWHTGSYNKRLIGDIGYSGSIITSMYFWLNMKQFALKRNNIGEGCCGLAILEKGKVIYVGRKCPTHHLINEAYDQEDCCTKVKWCTRKVGKRGVIKRMKFEAAEDIFDCEGVDYMINAGNSRCQVGGGLDAKFAAWYRRNGMNMQKMLDDCTPTKECFKVIKTPNENTKQIYAYTPNFKEDPKANKAQEEAYGQVFQKIYYTLLAEGCSNRRTSVAMPFIGCGIFGGRSDAMCCTISGAYNDCIQIDLTIILCHNNQAAFIRSLKILGIELEPLHQSTGKVEIKSVTPKPQPKAIEPAVNEGASTSTAPEETPPTAAAETAREEEADEEEEEEYAEPDVLNTGEVGSLKKLVNKFAKDNNELIKKVIRLRAHYEIQDETEQNITDYLDMTKTVKFGCVYFVLATDVPLRNRTVIPADYRGDWSKQAEKALKFCLTSQETIGIEGDHRRLYMLISLLGLEQRCYIAARPQRCSSKIYHGILDLPFNDHDQNKKIMKSEQLANHYVFCTECHEGNVETLLTCAGSDDTPVTIHNHYNGRHWIATAKNVNYAIDGSAYIEYISRIADNTEFIHWMQTKDAITHCVKKFDCGIGKTASVVARDMTFDKMKGLGVLPDFFRNDSIGIIKIEDTFNYGYATITNTGIVVPTHVCSVLLRMQDTIVADLRPSSRGDCTTYGDVKFETPLVGQCYALCVVQHDHIVSLPVRCLLADDEGASFEIVEIVDDEIRSASLALGTLQGYCGCPIINQQGQLVACFNVAYNVSKENEEAVVAIKGVSQAQITSYPEKFAQAVENLDELSTGKLGWLVQAPTGAGKSTILPKVLAEQGKSVIILIPGRHAVKLLYQSYVVLYRDPNTMSCDTKISYEIGEKGDEKCTESFGEAERGSITIMTYGLYNAKPKVADILIMDELHDRDSADVIATHAAMEFGKFQRVFACSATGEALEKYFDPLVITGVSHRKGITVVQPQEEGWEVKSKHFEAKRFAKRYFDGVTLVFLPTKNDCTVGKQNWDLQKTGIPAHIWHSTEVPAEITDHCIIFCTNVLESSVTIKNCQFVIDSGKENAVRFEGGNYSNYDTPDPLSWVMEIKPNGPASAVQRRGRTGRDVDGYYYRCNIGHSKVDAWPAQHLIDFALKGGEVSTLLDEELGHEIINARAYYPIGDFGDYYKNYRGEIPALVAFFGGIPQEWTQHKLTLLKKQRASATLFNRLSKSLKDCLERVDYYGYNVEVTAEQNGLSTLDGVSLMTVGATAAYALWYKLAKNTAYKTVSTIYYWKREDSGSVMATSKKFRIALIPRKDLMAIQLVFDKIEELKMMGRDADETIKERVAARSKSFFEEVCSLLLKALDNIKGKLGTAVVSEEEVELLETTSVTAETNGPAILDAIWNADLLDKIYQALRWLKLVDLNNKIIVDNAIAVGASGIYGFLYDKAEKVLGRAGALFATCVAGYYLVTKAAGVIITSGVTALVTYLFSHHIFKDVDYLGNATANKCIDFAIGIGVGYGVNYALHRGIQEISAPVASVMPRNGIGQGLLLAKSIYYMLVGDNNNFTSRIDGNLIQIVTLICNGGALCIPTAITVGVSAAAMRVILKKILIFDPIERHGNIRQTGAFERSTSWYDNIDVDQIIEHFFIISSVVINPVSAISACIDLVFQQLTLPEGMRKGWANQARASLLKHGGLSPLYSALTLFSDLIKLMTRPVAGAALCSAPILVQLGTVVNKIASNRTVIFLAFSKVIEGIYKFCVKVIDGGATQLADLTVDKLTIALKRKLGITKIEEAYDVAKEKTSKVLQPISNYWNGYEVIETDGYRNIQIISDICYVRGGKLQPSKTYLFGVDSDKDHLVFVLMSVCYDLSGTLTFVVPDKVMCAIEKRKTIRLKSLVPNGENKLLKFVNGTISNKFLHETRNVPIEYENEDLELTHFEGLMEYHDFSEKYGIWSRDGSISADLNGRSVLNELWYRLKLSSKPEFATLIEKYESPYTAHVPTKPNWYHSSRQALQTVQGVRDLEQVQIGIMHNVNYNLKNNWRGCFKVDNCDHGVWFKLQQLQFIENYTKFVQVNAQDSGFAEMFTTLATRNQFLYVHSAHDLRLQIGGLNHVARFPNALDWSCSRTIADVRGKASYDFMYITFDGSSKTKELYQMVNNVTESGMCLIKAHLTKSNFEAASLVLSKSFTKIFVFNSKYQRNDFEHVYLVGKNRGSCKADWIEHVWQNILDEKVRRLLNSRSSKEALKQGVELPDIKRTNIEAPAANRISVRDQSEYEDFKINGKVTQRLMLIKELKLLKRRWRDTPARRFEHLQCLGSFNKKVGTITERHTVNKNISDNLYNLFGWTPENSAVGHTQSDPQSIQRSMSKRLDFQPTDPTKEMQQTLLAGLDHMPTPEGKKMYGKFRLMPWDDMVIMANKQGAGGMFDEQRTMGDFLARPDARSIIESDLKKLHNDELLPYYDTVREKREPKIRKDVDEWGQLNYKTKFNNEEAIAAGKNLDPRFIQYGDIRSRIVDYQLLGRLLQHHKAQKLYHGSLSGLPPMLLGGVLRAIFDCYNPAQCRQVLSDMYEETGIDMRDSPKIFSESACGASGDYSSWDNTVSLFDLYLEYKFVKKFLHPELHNILKNRYRHKMYSICFTDYGDCYLRIGQRGSGDLMTSFGNTLLNALYCHAAEAVINGRLMRDQLRPVGSITYVKETKYKEDMTYDLDKCKKGKIYLFKTMTHIADGDDNLHFGSYTNIKRYALKAPEILGDGGKIIRSATQGGFDVSEDFEKLSFCSNKYVKNFIGPAVCEYRNDGIDIQQKDRYRRIMWMPARPHAEIFGKLGCTLKVHTAAAPDTERAITDTYSKLLSYLILYPHFLSVRAFCLLMLSTLVKPDYKISLFGRKYDLSCDTTTISSALYSVYGVTDFKDIFCVSKHFEKRGMSALIANTKLMATSQIRYKNNAKAIVEWFKSTYDIPLGLPWSYIYSKLPVANCVYYITRSFAKVASLKRHLPKHWSVKHISYSNELIEGSNTIARKMGNTKLLPGRIYIADQHSIIIGDQRYTQPMFRMPKLQCMVEHSFGIYSGKDIQYATARVPAVTKEGSSGPLHNLYTSRQNPYNLAAQHLMSHLAHTNE</sequence>
<feature type="domain" description="RdRp catalytic" evidence="43">
    <location>
        <begin position="5228"/>
        <end position="5384"/>
    </location>
</feature>
<keyword evidence="20" id="KW-1161">Viral attachment to host cell</keyword>
<dbReference type="GO" id="GO:0033644">
    <property type="term" value="C:host cell membrane"/>
    <property type="evidence" value="ECO:0007669"/>
    <property type="project" value="UniProtKB-SubCell"/>
</dbReference>
<dbReference type="GO" id="GO:0006508">
    <property type="term" value="P:proteolysis"/>
    <property type="evidence" value="ECO:0007669"/>
    <property type="project" value="UniProtKB-KW"/>
</dbReference>
<dbReference type="Pfam" id="PF02338">
    <property type="entry name" value="OTU"/>
    <property type="match status" value="1"/>
</dbReference>
<dbReference type="Gene3D" id="3.90.70.80">
    <property type="match status" value="1"/>
</dbReference>
<feature type="domain" description="OTU" evidence="44">
    <location>
        <begin position="63"/>
        <end position="185"/>
    </location>
</feature>
<dbReference type="Pfam" id="PF01661">
    <property type="entry name" value="Macro"/>
    <property type="match status" value="1"/>
</dbReference>
<dbReference type="PANTHER" id="PTHR18934">
    <property type="entry name" value="ATP-DEPENDENT RNA HELICASE"/>
    <property type="match status" value="1"/>
</dbReference>
<evidence type="ECO:0000256" key="15">
    <source>
        <dbReference type="ARBA" id="ARBA00022692"/>
    </source>
</evidence>
<dbReference type="Gene3D" id="3.40.50.300">
    <property type="entry name" value="P-loop containing nucleotide triphosphate hydrolases"/>
    <property type="match status" value="2"/>
</dbReference>
<dbReference type="InterPro" id="IPR007094">
    <property type="entry name" value="RNA-dir_pol_PSvirus"/>
</dbReference>
<keyword evidence="33" id="KW-1015">Disulfide bond</keyword>
<feature type="region of interest" description="Disordered" evidence="41">
    <location>
        <begin position="1308"/>
        <end position="1377"/>
    </location>
</feature>
<evidence type="ECO:0000256" key="22">
    <source>
        <dbReference type="ARBA" id="ARBA00022807"/>
    </source>
</evidence>
<feature type="compositionally biased region" description="Basic residues" evidence="41">
    <location>
        <begin position="740"/>
        <end position="750"/>
    </location>
</feature>
<evidence type="ECO:0000259" key="46">
    <source>
        <dbReference type="PROSITE" id="PS51194"/>
    </source>
</evidence>
<feature type="transmembrane region" description="Helical" evidence="42">
    <location>
        <begin position="2492"/>
        <end position="2517"/>
    </location>
</feature>
<comment type="subcellular location">
    <subcellularLocation>
        <location evidence="2">Host cytoplasm</location>
    </subcellularLocation>
    <subcellularLocation>
        <location evidence="3">Host membrane</location>
        <topology evidence="3">Peripheral membrane protein</topology>
    </subcellularLocation>
    <subcellularLocation>
        <location evidence="1">Virion membrane</location>
    </subcellularLocation>
</comment>
<keyword evidence="25" id="KW-0946">Virion</keyword>
<feature type="transmembrane region" description="Helical" evidence="42">
    <location>
        <begin position="1952"/>
        <end position="1971"/>
    </location>
</feature>
<keyword evidence="24" id="KW-0067">ATP-binding</keyword>
<keyword evidence="6" id="KW-1113">Inhibition of host RLR pathway by virus</keyword>
<evidence type="ECO:0000259" key="43">
    <source>
        <dbReference type="PROSITE" id="PS50507"/>
    </source>
</evidence>
<dbReference type="GO" id="GO:0003724">
    <property type="term" value="F:RNA helicase activity"/>
    <property type="evidence" value="ECO:0007669"/>
    <property type="project" value="UniProtKB-EC"/>
</dbReference>
<feature type="transmembrane region" description="Helical" evidence="42">
    <location>
        <begin position="2563"/>
        <end position="2582"/>
    </location>
</feature>
<evidence type="ECO:0000256" key="8">
    <source>
        <dbReference type="ARBA" id="ARBA00022506"/>
    </source>
</evidence>
<evidence type="ECO:0000256" key="30">
    <source>
        <dbReference type="ARBA" id="ARBA00023050"/>
    </source>
</evidence>
<keyword evidence="36" id="KW-0899">Viral immunoevasion</keyword>
<keyword evidence="13" id="KW-0645">Protease</keyword>
<feature type="compositionally biased region" description="Low complexity" evidence="41">
    <location>
        <begin position="2973"/>
        <end position="2985"/>
    </location>
</feature>
<evidence type="ECO:0000256" key="19">
    <source>
        <dbReference type="ARBA" id="ARBA00022801"/>
    </source>
</evidence>
<dbReference type="SUPFAM" id="SSF52949">
    <property type="entry name" value="Macro domain-like"/>
    <property type="match status" value="1"/>
</dbReference>
<evidence type="ECO:0000256" key="7">
    <source>
        <dbReference type="ARBA" id="ARBA00022484"/>
    </source>
</evidence>
<dbReference type="CDD" id="cd22744">
    <property type="entry name" value="OTU"/>
    <property type="match status" value="1"/>
</dbReference>
<evidence type="ECO:0000256" key="36">
    <source>
        <dbReference type="ARBA" id="ARBA00023280"/>
    </source>
</evidence>
<evidence type="ECO:0000256" key="26">
    <source>
        <dbReference type="ARBA" id="ARBA00022870"/>
    </source>
</evidence>
<keyword evidence="38" id="KW-0407">Ion channel</keyword>
<keyword evidence="29" id="KW-1182">Viral ion channel</keyword>
<dbReference type="GO" id="GO:0008236">
    <property type="term" value="F:serine-type peptidase activity"/>
    <property type="evidence" value="ECO:0007669"/>
    <property type="project" value="UniProtKB-KW"/>
</dbReference>
<evidence type="ECO:0000256" key="32">
    <source>
        <dbReference type="ARBA" id="ARBA00023136"/>
    </source>
</evidence>
<dbReference type="SMART" id="SM00487">
    <property type="entry name" value="DEXDc"/>
    <property type="match status" value="1"/>
</dbReference>
<keyword evidence="23" id="KW-0720">Serine protease</keyword>
<evidence type="ECO:0000256" key="14">
    <source>
        <dbReference type="ARBA" id="ARBA00022679"/>
    </source>
</evidence>
<dbReference type="InterPro" id="IPR002166">
    <property type="entry name" value="RNA_pol_HCV"/>
</dbReference>
<dbReference type="PROSITE" id="PS51192">
    <property type="entry name" value="HELICASE_ATP_BIND_1"/>
    <property type="match status" value="1"/>
</dbReference>
<dbReference type="GO" id="GO:0055036">
    <property type="term" value="C:virion membrane"/>
    <property type="evidence" value="ECO:0007669"/>
    <property type="project" value="UniProtKB-SubCell"/>
</dbReference>
<dbReference type="PROSITE" id="PS50802">
    <property type="entry name" value="OTU"/>
    <property type="match status" value="1"/>
</dbReference>
<keyword evidence="34" id="KW-0325">Glycoprotein</keyword>
<keyword evidence="9" id="KW-1170">Fusion of virus membrane with host endosomal membrane</keyword>
<dbReference type="PROSITE" id="PS51194">
    <property type="entry name" value="HELICASE_CTER"/>
    <property type="match status" value="1"/>
</dbReference>
<feature type="transmembrane region" description="Helical" evidence="42">
    <location>
        <begin position="1927"/>
        <end position="1945"/>
    </location>
</feature>
<dbReference type="GO" id="GO:0052170">
    <property type="term" value="P:symbiont-mediated suppression of host innate immune response"/>
    <property type="evidence" value="ECO:0007669"/>
    <property type="project" value="UniProtKB-KW"/>
</dbReference>
<feature type="compositionally biased region" description="Basic residues" evidence="41">
    <location>
        <begin position="1312"/>
        <end position="1324"/>
    </location>
</feature>
<keyword evidence="18" id="KW-0547">Nucleotide-binding</keyword>
<evidence type="ECO:0000256" key="17">
    <source>
        <dbReference type="ARBA" id="ARBA00022723"/>
    </source>
</evidence>
<dbReference type="GO" id="GO:0005524">
    <property type="term" value="F:ATP binding"/>
    <property type="evidence" value="ECO:0007669"/>
    <property type="project" value="UniProtKB-KW"/>
</dbReference>
<dbReference type="GO" id="GO:0017111">
    <property type="term" value="F:ribonucleoside triphosphate phosphatase activity"/>
    <property type="evidence" value="ECO:0007669"/>
    <property type="project" value="UniProtKB-EC"/>
</dbReference>
<feature type="domain" description="Helicase ATP-binding" evidence="45">
    <location>
        <begin position="3459"/>
        <end position="3602"/>
    </location>
</feature>
<keyword evidence="26" id="KW-1043">Host membrane</keyword>
<evidence type="ECO:0000256" key="41">
    <source>
        <dbReference type="SAM" id="MobiDB-lite"/>
    </source>
</evidence>
<evidence type="ECO:0000256" key="16">
    <source>
        <dbReference type="ARBA" id="ARBA00022695"/>
    </source>
</evidence>
<dbReference type="GO" id="GO:0003968">
    <property type="term" value="F:RNA-directed RNA polymerase activity"/>
    <property type="evidence" value="ECO:0007669"/>
    <property type="project" value="UniProtKB-KW"/>
</dbReference>
<evidence type="ECO:0000256" key="23">
    <source>
        <dbReference type="ARBA" id="ARBA00022825"/>
    </source>
</evidence>
<dbReference type="GO" id="GO:0030430">
    <property type="term" value="C:host cell cytoplasm"/>
    <property type="evidence" value="ECO:0007669"/>
    <property type="project" value="UniProtKB-SubCell"/>
</dbReference>
<evidence type="ECO:0000256" key="6">
    <source>
        <dbReference type="ARBA" id="ARBA00022482"/>
    </source>
</evidence>
<comment type="catalytic activity">
    <reaction evidence="39">
        <text>a ribonucleoside 5'-triphosphate + H2O = a ribonucleoside 5'-diphosphate + phosphate + H(+)</text>
        <dbReference type="Rhea" id="RHEA:23680"/>
        <dbReference type="ChEBI" id="CHEBI:15377"/>
        <dbReference type="ChEBI" id="CHEBI:15378"/>
        <dbReference type="ChEBI" id="CHEBI:43474"/>
        <dbReference type="ChEBI" id="CHEBI:57930"/>
        <dbReference type="ChEBI" id="CHEBI:61557"/>
        <dbReference type="EC" id="3.6.1.15"/>
    </reaction>
</comment>
<dbReference type="InterPro" id="IPR002589">
    <property type="entry name" value="Macro_dom"/>
</dbReference>
<evidence type="ECO:0000256" key="4">
    <source>
        <dbReference type="ARBA" id="ARBA00020107"/>
    </source>
</evidence>
<evidence type="ECO:0000256" key="33">
    <source>
        <dbReference type="ARBA" id="ARBA00023157"/>
    </source>
</evidence>
<dbReference type="GO" id="GO:0039694">
    <property type="term" value="P:viral RNA genome replication"/>
    <property type="evidence" value="ECO:0007669"/>
    <property type="project" value="InterPro"/>
</dbReference>
<dbReference type="PROSITE" id="PS50507">
    <property type="entry name" value="RDRP_SSRNA_POS"/>
    <property type="match status" value="1"/>
</dbReference>
<evidence type="ECO:0000256" key="35">
    <source>
        <dbReference type="ARBA" id="ARBA00023200"/>
    </source>
</evidence>
<keyword evidence="19" id="KW-0378">Hydrolase</keyword>
<evidence type="ECO:0000256" key="3">
    <source>
        <dbReference type="ARBA" id="ARBA00004242"/>
    </source>
</evidence>
<evidence type="ECO:0000259" key="45">
    <source>
        <dbReference type="PROSITE" id="PS51192"/>
    </source>
</evidence>
<dbReference type="InterPro" id="IPR003323">
    <property type="entry name" value="OTU_dom"/>
</dbReference>
<keyword evidence="8" id="KW-1168">Fusion of virus membrane with host membrane</keyword>
<dbReference type="SUPFAM" id="SSF54001">
    <property type="entry name" value="Cysteine proteinases"/>
    <property type="match status" value="1"/>
</dbReference>
<dbReference type="GO" id="GO:0003723">
    <property type="term" value="F:RNA binding"/>
    <property type="evidence" value="ECO:0007669"/>
    <property type="project" value="InterPro"/>
</dbReference>
<keyword evidence="17" id="KW-0479">Metal-binding</keyword>
<evidence type="ECO:0000256" key="31">
    <source>
        <dbReference type="ARBA" id="ARBA00023065"/>
    </source>
</evidence>
<evidence type="ECO:0000313" key="47">
    <source>
        <dbReference type="EMBL" id="DBA56809.1"/>
    </source>
</evidence>
<keyword evidence="30" id="KW-1072">Activation of host autophagy by virus</keyword>
<evidence type="ECO:0000256" key="18">
    <source>
        <dbReference type="ARBA" id="ARBA00022741"/>
    </source>
</evidence>
<dbReference type="Pfam" id="PF00998">
    <property type="entry name" value="RdRP_3"/>
    <property type="match status" value="1"/>
</dbReference>
<dbReference type="SUPFAM" id="SSF56672">
    <property type="entry name" value="DNA/RNA polymerases"/>
    <property type="match status" value="1"/>
</dbReference>
<dbReference type="PANTHER" id="PTHR18934:SF99">
    <property type="entry name" value="ATP-DEPENDENT RNA HELICASE DHX37-RELATED"/>
    <property type="match status" value="1"/>
</dbReference>
<dbReference type="GO" id="GO:0039520">
    <property type="term" value="P:symbiont-mediated activation of host autophagy"/>
    <property type="evidence" value="ECO:0007669"/>
    <property type="project" value="UniProtKB-KW"/>
</dbReference>
<evidence type="ECO:0000256" key="40">
    <source>
        <dbReference type="ARBA" id="ARBA00047984"/>
    </source>
</evidence>
<dbReference type="GO" id="GO:0019062">
    <property type="term" value="P:virion attachment to host cell"/>
    <property type="evidence" value="ECO:0007669"/>
    <property type="project" value="UniProtKB-KW"/>
</dbReference>
<keyword evidence="22" id="KW-0788">Thiol protease</keyword>
<feature type="compositionally biased region" description="Acidic residues" evidence="41">
    <location>
        <begin position="2988"/>
        <end position="3002"/>
    </location>
</feature>
<evidence type="ECO:0000259" key="44">
    <source>
        <dbReference type="PROSITE" id="PS50802"/>
    </source>
</evidence>
<feature type="domain" description="Helicase C-terminal" evidence="46">
    <location>
        <begin position="3628"/>
        <end position="3808"/>
    </location>
</feature>
<dbReference type="SUPFAM" id="SSF52540">
    <property type="entry name" value="P-loop containing nucleoside triphosphate hydrolases"/>
    <property type="match status" value="1"/>
</dbReference>
<evidence type="ECO:0000256" key="11">
    <source>
        <dbReference type="ARBA" id="ARBA00022595"/>
    </source>
</evidence>
<feature type="compositionally biased region" description="Low complexity" evidence="41">
    <location>
        <begin position="1348"/>
        <end position="1360"/>
    </location>
</feature>
<evidence type="ECO:0000256" key="28">
    <source>
        <dbReference type="ARBA" id="ARBA00022989"/>
    </source>
</evidence>
<keyword evidence="7" id="KW-0696">RNA-directed RNA polymerase</keyword>
<evidence type="ECO:0000256" key="12">
    <source>
        <dbReference type="ARBA" id="ARBA00022632"/>
    </source>
</evidence>
<keyword evidence="35" id="KW-1035">Host cytoplasm</keyword>
<dbReference type="GO" id="GO:0039654">
    <property type="term" value="P:fusion of virus membrane with host endosome membrane"/>
    <property type="evidence" value="ECO:0007669"/>
    <property type="project" value="UniProtKB-KW"/>
</dbReference>
<dbReference type="InterPro" id="IPR043472">
    <property type="entry name" value="Macro_dom-like"/>
</dbReference>
<dbReference type="InterPro" id="IPR043502">
    <property type="entry name" value="DNA/RNA_pol_sf"/>
</dbReference>
<dbReference type="SMART" id="SM00490">
    <property type="entry name" value="HELICc"/>
    <property type="match status" value="1"/>
</dbReference>
<evidence type="ECO:0000256" key="2">
    <source>
        <dbReference type="ARBA" id="ARBA00004192"/>
    </source>
</evidence>
<evidence type="ECO:0000256" key="34">
    <source>
        <dbReference type="ARBA" id="ARBA00023180"/>
    </source>
</evidence>
<keyword evidence="28 42" id="KW-1133">Transmembrane helix</keyword>
<keyword evidence="21" id="KW-0347">Helicase</keyword>
<comment type="catalytic activity">
    <reaction evidence="40">
        <text>ATP + H2O = ADP + phosphate + H(+)</text>
        <dbReference type="Rhea" id="RHEA:13065"/>
        <dbReference type="ChEBI" id="CHEBI:15377"/>
        <dbReference type="ChEBI" id="CHEBI:15378"/>
        <dbReference type="ChEBI" id="CHEBI:30616"/>
        <dbReference type="ChEBI" id="CHEBI:43474"/>
        <dbReference type="ChEBI" id="CHEBI:456216"/>
        <dbReference type="EC" id="3.6.4.13"/>
    </reaction>
</comment>
<reference evidence="47" key="1">
    <citation type="journal article" date="2024" name="Nature">
        <title>Mapping glycoprotein structure reveals Flaviviridae evolutionary history.</title>
        <authorList>
            <person name="Mifsud J.C.O."/>
            <person name="Lytras S."/>
            <person name="Oliver M.R."/>
            <person name="Costa V.A."/>
            <person name="Holmes E.C."/>
            <person name="Grove J."/>
        </authorList>
    </citation>
    <scope>NUCLEOTIDE SEQUENCE</scope>
    <source>
        <strain evidence="47">RA3</strain>
    </source>
</reference>
<evidence type="ECO:0000256" key="10">
    <source>
        <dbReference type="ARBA" id="ARBA00022581"/>
    </source>
</evidence>
<keyword evidence="5" id="KW-0813">Transport</keyword>
<dbReference type="GO" id="GO:0008234">
    <property type="term" value="F:cysteine-type peptidase activity"/>
    <property type="evidence" value="ECO:0007669"/>
    <property type="project" value="UniProtKB-KW"/>
</dbReference>
<keyword evidence="10" id="KW-0945">Host-virus interaction</keyword>
<keyword evidence="15 42" id="KW-0812">Transmembrane</keyword>
<evidence type="ECO:0000256" key="5">
    <source>
        <dbReference type="ARBA" id="ARBA00022448"/>
    </source>
</evidence>
<evidence type="ECO:0000256" key="13">
    <source>
        <dbReference type="ARBA" id="ARBA00022670"/>
    </source>
</evidence>
<keyword evidence="27" id="KW-0693">Viral RNA replication</keyword>
<keyword evidence="37" id="KW-1160">Virus entry into host cell</keyword>
<name>A0AAT9JFW1_9FLAV</name>
<dbReference type="InterPro" id="IPR027417">
    <property type="entry name" value="P-loop_NTPase"/>
</dbReference>
<keyword evidence="31" id="KW-0406">Ion transport</keyword>
<dbReference type="Gene3D" id="3.40.220.10">
    <property type="entry name" value="Leucine Aminopeptidase, subunit E, domain 1"/>
    <property type="match status" value="1"/>
</dbReference>
<evidence type="ECO:0000256" key="39">
    <source>
        <dbReference type="ARBA" id="ARBA00047631"/>
    </source>
</evidence>
<feature type="region of interest" description="Disordered" evidence="41">
    <location>
        <begin position="2948"/>
        <end position="3006"/>
    </location>
</feature>